<feature type="non-terminal residue" evidence="1">
    <location>
        <position position="99"/>
    </location>
</feature>
<evidence type="ECO:0000313" key="2">
    <source>
        <dbReference type="Proteomes" id="UP000626109"/>
    </source>
</evidence>
<reference evidence="1" key="1">
    <citation type="submission" date="2021-02" db="EMBL/GenBank/DDBJ databases">
        <authorList>
            <person name="Dougan E. K."/>
            <person name="Rhodes N."/>
            <person name="Thang M."/>
            <person name="Chan C."/>
        </authorList>
    </citation>
    <scope>NUCLEOTIDE SEQUENCE</scope>
</reference>
<evidence type="ECO:0000313" key="1">
    <source>
        <dbReference type="EMBL" id="CAE8679529.1"/>
    </source>
</evidence>
<dbReference type="AlphaFoldDB" id="A0A813JN98"/>
<name>A0A813JN98_POLGL</name>
<gene>
    <name evidence="1" type="ORF">PGLA2088_LOCUS21405</name>
</gene>
<dbReference type="EMBL" id="CAJNNW010025769">
    <property type="protein sequence ID" value="CAE8679529.1"/>
    <property type="molecule type" value="Genomic_DNA"/>
</dbReference>
<organism evidence="1 2">
    <name type="scientific">Polarella glacialis</name>
    <name type="common">Dinoflagellate</name>
    <dbReference type="NCBI Taxonomy" id="89957"/>
    <lineage>
        <taxon>Eukaryota</taxon>
        <taxon>Sar</taxon>
        <taxon>Alveolata</taxon>
        <taxon>Dinophyceae</taxon>
        <taxon>Suessiales</taxon>
        <taxon>Suessiaceae</taxon>
        <taxon>Polarella</taxon>
    </lineage>
</organism>
<protein>
    <submittedName>
        <fullName evidence="1">Uncharacterized protein</fullName>
    </submittedName>
</protein>
<sequence length="99" mass="10677">ASLRQRQCAASEEASRPDARRLCRVPAESEARQCSCRALCGPPQPKTGGCGWRHRFVSASVLHLKKLPDLMLGDFAVFQQNQKPGNAAAGDDPTTSCIP</sequence>
<dbReference type="Proteomes" id="UP000626109">
    <property type="component" value="Unassembled WGS sequence"/>
</dbReference>
<accession>A0A813JN98</accession>
<proteinExistence type="predicted"/>
<comment type="caution">
    <text evidence="1">The sequence shown here is derived from an EMBL/GenBank/DDBJ whole genome shotgun (WGS) entry which is preliminary data.</text>
</comment>